<name>A0A068WTX1_ECHGR</name>
<dbReference type="OrthoDB" id="2155538at2759"/>
<dbReference type="Proteomes" id="UP000492820">
    <property type="component" value="Unassembled WGS sequence"/>
</dbReference>
<dbReference type="WBParaSite" id="EgrG_000553800">
    <property type="protein sequence ID" value="EgrG_000553800"/>
    <property type="gene ID" value="EgrG_000553800"/>
</dbReference>
<dbReference type="EMBL" id="LK028582">
    <property type="protein sequence ID" value="CDS21129.1"/>
    <property type="molecule type" value="Genomic_DNA"/>
</dbReference>
<dbReference type="PANTHER" id="PTHR34927">
    <property type="entry name" value="IQ DOMAIN-CONTAINING PROTEIN K"/>
    <property type="match status" value="1"/>
</dbReference>
<reference evidence="3" key="3">
    <citation type="submission" date="2020-10" db="UniProtKB">
        <authorList>
            <consortium name="WormBaseParasite"/>
        </authorList>
    </citation>
    <scope>IDENTIFICATION</scope>
</reference>
<proteinExistence type="predicted"/>
<dbReference type="InterPro" id="IPR000048">
    <property type="entry name" value="IQ_motif_EF-hand-BS"/>
</dbReference>
<evidence type="ECO:0000313" key="3">
    <source>
        <dbReference type="WBParaSite" id="EgrG_000553800"/>
    </source>
</evidence>
<dbReference type="Gene3D" id="1.20.5.190">
    <property type="match status" value="1"/>
</dbReference>
<dbReference type="PROSITE" id="PS50096">
    <property type="entry name" value="IQ"/>
    <property type="match status" value="1"/>
</dbReference>
<dbReference type="SMART" id="SM00015">
    <property type="entry name" value="IQ"/>
    <property type="match status" value="1"/>
</dbReference>
<accession>A0A068WTX1</accession>
<evidence type="ECO:0000313" key="1">
    <source>
        <dbReference type="EMBL" id="CDS21129.1"/>
    </source>
</evidence>
<sequence length="248" mass="28902">MSNVSSVTTGSALLSEQNVFPVIASYKTMGSIHFLPVDILLKICRRSQESTNHESANSPKDRPVVDLTMPSEYIKLKLLTTLEPILRCLLAQVVAKDVLLKPHSSFNALDYLTLELYRNNPSKPERIDTVRSLEDINWVAEYWKSHPRKPLPLSWHLTRSEAATIIQKYWRGYSVRKQDEVQDLRRWQQEWRLQKNCRPTNHIPMSTKSSMKFRNRHAMWTLARQRMCLNVHQNMTGMESSFYSDADL</sequence>
<protein>
    <submittedName>
        <fullName evidence="1 3">IQ domain containing protein K</fullName>
    </submittedName>
</protein>
<reference evidence="1 2" key="1">
    <citation type="journal article" date="2013" name="Nature">
        <title>The genomes of four tapeworm species reveal adaptations to parasitism.</title>
        <authorList>
            <person name="Tsai I.J."/>
            <person name="Zarowiecki M."/>
            <person name="Holroyd N."/>
            <person name="Garciarrubio A."/>
            <person name="Sanchez-Flores A."/>
            <person name="Brooks K.L."/>
            <person name="Tracey A."/>
            <person name="Bobes R.J."/>
            <person name="Fragoso G."/>
            <person name="Sciutto E."/>
            <person name="Aslett M."/>
            <person name="Beasley H."/>
            <person name="Bennett H.M."/>
            <person name="Cai J."/>
            <person name="Camicia F."/>
            <person name="Clark R."/>
            <person name="Cucher M."/>
            <person name="De Silva N."/>
            <person name="Day T.A."/>
            <person name="Deplazes P."/>
            <person name="Estrada K."/>
            <person name="Fernandez C."/>
            <person name="Holland P.W."/>
            <person name="Hou J."/>
            <person name="Hu S."/>
            <person name="Huckvale T."/>
            <person name="Hung S.S."/>
            <person name="Kamenetzky L."/>
            <person name="Keane J.A."/>
            <person name="Kiss F."/>
            <person name="Koziol U."/>
            <person name="Lambert O."/>
            <person name="Liu K."/>
            <person name="Luo X."/>
            <person name="Luo Y."/>
            <person name="Macchiaroli N."/>
            <person name="Nichol S."/>
            <person name="Paps J."/>
            <person name="Parkinson J."/>
            <person name="Pouchkina-Stantcheva N."/>
            <person name="Riddiford N."/>
            <person name="Rosenzvit M."/>
            <person name="Salinas G."/>
            <person name="Wasmuth J.D."/>
            <person name="Zamanian M."/>
            <person name="Zheng Y."/>
            <person name="Cai X."/>
            <person name="Soberon X."/>
            <person name="Olson P.D."/>
            <person name="Laclette J.P."/>
            <person name="Brehm K."/>
            <person name="Berriman M."/>
            <person name="Garciarrubio A."/>
            <person name="Bobes R.J."/>
            <person name="Fragoso G."/>
            <person name="Sanchez-Flores A."/>
            <person name="Estrada K."/>
            <person name="Cevallos M.A."/>
            <person name="Morett E."/>
            <person name="Gonzalez V."/>
            <person name="Portillo T."/>
            <person name="Ochoa-Leyva A."/>
            <person name="Jose M.V."/>
            <person name="Sciutto E."/>
            <person name="Landa A."/>
            <person name="Jimenez L."/>
            <person name="Valdes V."/>
            <person name="Carrero J.C."/>
            <person name="Larralde C."/>
            <person name="Morales-Montor J."/>
            <person name="Limon-Lason J."/>
            <person name="Soberon X."/>
            <person name="Laclette J.P."/>
        </authorList>
    </citation>
    <scope>NUCLEOTIDE SEQUENCE [LARGE SCALE GENOMIC DNA]</scope>
</reference>
<organism evidence="1">
    <name type="scientific">Echinococcus granulosus</name>
    <name type="common">Hydatid tapeworm</name>
    <dbReference type="NCBI Taxonomy" id="6210"/>
    <lineage>
        <taxon>Eukaryota</taxon>
        <taxon>Metazoa</taxon>
        <taxon>Spiralia</taxon>
        <taxon>Lophotrochozoa</taxon>
        <taxon>Platyhelminthes</taxon>
        <taxon>Cestoda</taxon>
        <taxon>Eucestoda</taxon>
        <taxon>Cyclophyllidea</taxon>
        <taxon>Taeniidae</taxon>
        <taxon>Echinococcus</taxon>
        <taxon>Echinococcus granulosus group</taxon>
    </lineage>
</organism>
<dbReference type="InterPro" id="IPR043408">
    <property type="entry name" value="IQCK"/>
</dbReference>
<dbReference type="CDD" id="cd23767">
    <property type="entry name" value="IQCD"/>
    <property type="match status" value="1"/>
</dbReference>
<gene>
    <name evidence="3" type="primary">EGR_04908</name>
    <name evidence="1" type="ORF">EgrG_000553800</name>
</gene>
<dbReference type="PANTHER" id="PTHR34927:SF1">
    <property type="entry name" value="IQ DOMAIN-CONTAINING PROTEIN K"/>
    <property type="match status" value="1"/>
</dbReference>
<reference evidence="1" key="2">
    <citation type="submission" date="2014-06" db="EMBL/GenBank/DDBJ databases">
        <authorList>
            <person name="Aslett M."/>
        </authorList>
    </citation>
    <scope>NUCLEOTIDE SEQUENCE</scope>
</reference>
<dbReference type="Pfam" id="PF00612">
    <property type="entry name" value="IQ"/>
    <property type="match status" value="1"/>
</dbReference>
<evidence type="ECO:0000313" key="2">
    <source>
        <dbReference type="Proteomes" id="UP000492820"/>
    </source>
</evidence>
<dbReference type="AlphaFoldDB" id="A0A068WTX1"/>